<sequence length="418" mass="47287">MKFSSPSSSSFDSRSNAAAGCLPGILRRILCGSLRSSNSREGEEADEIDAGFGREWKVEQRSMRSPGIVARLMGLEAMPVCPYAPASELIGRSRSTNSLESWPGFLSERSQSPPVRTSQSFREVPTYLRQENEDFLLLSFTPDDKEETMGSNGMRRGSRFREMKERKSEDGDRVKRETGSIEENKKKNRRDEHQHRRKKNVPRKTREEVEDSAVHARKKNVRRRGCQGTKAEDLIEPTEHMEMPIMLERSSIAKKKLQNAREKVESECSSQDSSPVSVLDLAYTDDDCCINDNSSPTLEEEKPTVQQSSRRKLSSNFENVSCLSPSIGFATVSKDGGMRSFDKESKRSRQPVQHCPDFSDAWGNICRRAEEDLKKSAWISKEMWTPEGVEDIAADLGLEIFDLLLCEVVCEFSNYNAL</sequence>
<proteinExistence type="predicted"/>
<dbReference type="Proteomes" id="UP000797356">
    <property type="component" value="Chromosome 4"/>
</dbReference>
<accession>A0A8K0I712</accession>
<dbReference type="EMBL" id="CM017875">
    <property type="protein sequence ID" value="KAG1339090.1"/>
    <property type="molecule type" value="Genomic_DNA"/>
</dbReference>
<feature type="compositionally biased region" description="Basic residues" evidence="1">
    <location>
        <begin position="215"/>
        <end position="225"/>
    </location>
</feature>
<evidence type="ECO:0000259" key="2">
    <source>
        <dbReference type="Pfam" id="PF14383"/>
    </source>
</evidence>
<dbReference type="PANTHER" id="PTHR35499:SF1">
    <property type="entry name" value="DUF3741 DOMAIN-CONTAINING PROTEIN"/>
    <property type="match status" value="1"/>
</dbReference>
<dbReference type="OrthoDB" id="1924799at2759"/>
<reference evidence="3" key="1">
    <citation type="journal article" date="2017" name="Gigascience">
        <title>The genome draft of coconut (Cocos nucifera).</title>
        <authorList>
            <person name="Xiao Y."/>
            <person name="Xu P."/>
            <person name="Fan H."/>
            <person name="Baudouin L."/>
            <person name="Xia W."/>
            <person name="Bocs S."/>
            <person name="Xu J."/>
            <person name="Li Q."/>
            <person name="Guo A."/>
            <person name="Zhou L."/>
            <person name="Li J."/>
            <person name="Wu Y."/>
            <person name="Ma Z."/>
            <person name="Armero A."/>
            <person name="Issali A.E."/>
            <person name="Liu N."/>
            <person name="Peng M."/>
            <person name="Yang Y."/>
        </authorList>
    </citation>
    <scope>NUCLEOTIDE SEQUENCE</scope>
    <source>
        <tissue evidence="3">Spear leaf of Hainan Tall coconut</tissue>
    </source>
</reference>
<name>A0A8K0I712_COCNU</name>
<feature type="region of interest" description="Disordered" evidence="1">
    <location>
        <begin position="139"/>
        <end position="227"/>
    </location>
</feature>
<dbReference type="Pfam" id="PF14383">
    <property type="entry name" value="VARLMGL"/>
    <property type="match status" value="1"/>
</dbReference>
<feature type="domain" description="DUF3741" evidence="2">
    <location>
        <begin position="58"/>
        <end position="79"/>
    </location>
</feature>
<dbReference type="InterPro" id="IPR032795">
    <property type="entry name" value="DUF3741-assoc"/>
</dbReference>
<gene>
    <name evidence="3" type="ORF">COCNU_04G013960</name>
</gene>
<organism evidence="3 4">
    <name type="scientific">Cocos nucifera</name>
    <name type="common">Coconut palm</name>
    <dbReference type="NCBI Taxonomy" id="13894"/>
    <lineage>
        <taxon>Eukaryota</taxon>
        <taxon>Viridiplantae</taxon>
        <taxon>Streptophyta</taxon>
        <taxon>Embryophyta</taxon>
        <taxon>Tracheophyta</taxon>
        <taxon>Spermatophyta</taxon>
        <taxon>Magnoliopsida</taxon>
        <taxon>Liliopsida</taxon>
        <taxon>Arecaceae</taxon>
        <taxon>Arecoideae</taxon>
        <taxon>Cocoseae</taxon>
        <taxon>Attaleinae</taxon>
        <taxon>Cocos</taxon>
    </lineage>
</organism>
<comment type="caution">
    <text evidence="3">The sequence shown here is derived from an EMBL/GenBank/DDBJ whole genome shotgun (WGS) entry which is preliminary data.</text>
</comment>
<evidence type="ECO:0000313" key="3">
    <source>
        <dbReference type="EMBL" id="KAG1339090.1"/>
    </source>
</evidence>
<evidence type="ECO:0000256" key="1">
    <source>
        <dbReference type="SAM" id="MobiDB-lite"/>
    </source>
</evidence>
<dbReference type="PANTHER" id="PTHR35499">
    <property type="entry name" value="OS05G0128300 PROTEIN"/>
    <property type="match status" value="1"/>
</dbReference>
<protein>
    <submittedName>
        <fullName evidence="3">Putative transcriptional regulator ATRX</fullName>
    </submittedName>
</protein>
<feature type="compositionally biased region" description="Basic and acidic residues" evidence="1">
    <location>
        <begin position="159"/>
        <end position="194"/>
    </location>
</feature>
<keyword evidence="4" id="KW-1185">Reference proteome</keyword>
<evidence type="ECO:0000313" key="4">
    <source>
        <dbReference type="Proteomes" id="UP000797356"/>
    </source>
</evidence>
<reference evidence="3" key="2">
    <citation type="submission" date="2019-07" db="EMBL/GenBank/DDBJ databases">
        <authorList>
            <person name="Yang Y."/>
            <person name="Bocs S."/>
            <person name="Baudouin L."/>
        </authorList>
    </citation>
    <scope>NUCLEOTIDE SEQUENCE</scope>
    <source>
        <tissue evidence="3">Spear leaf of Hainan Tall coconut</tissue>
    </source>
</reference>
<dbReference type="AlphaFoldDB" id="A0A8K0I712"/>